<keyword evidence="2" id="KW-1185">Reference proteome</keyword>
<protein>
    <submittedName>
        <fullName evidence="3">Uncharacterized protein</fullName>
    </submittedName>
</protein>
<evidence type="ECO:0000313" key="2">
    <source>
        <dbReference type="Proteomes" id="UP000504637"/>
    </source>
</evidence>
<feature type="compositionally biased region" description="Acidic residues" evidence="1">
    <location>
        <begin position="273"/>
        <end position="301"/>
    </location>
</feature>
<dbReference type="GeneID" id="54365166"/>
<feature type="region of interest" description="Disordered" evidence="1">
    <location>
        <begin position="504"/>
        <end position="556"/>
    </location>
</feature>
<feature type="region of interest" description="Disordered" evidence="1">
    <location>
        <begin position="1"/>
        <end position="88"/>
    </location>
</feature>
<evidence type="ECO:0000313" key="3">
    <source>
        <dbReference type="RefSeq" id="XP_033463764.1"/>
    </source>
</evidence>
<dbReference type="AlphaFoldDB" id="A0A6J3MFU5"/>
<organism evidence="3">
    <name type="scientific">Dissoconium aciculare CBS 342.82</name>
    <dbReference type="NCBI Taxonomy" id="1314786"/>
    <lineage>
        <taxon>Eukaryota</taxon>
        <taxon>Fungi</taxon>
        <taxon>Dikarya</taxon>
        <taxon>Ascomycota</taxon>
        <taxon>Pezizomycotina</taxon>
        <taxon>Dothideomycetes</taxon>
        <taxon>Dothideomycetidae</taxon>
        <taxon>Mycosphaerellales</taxon>
        <taxon>Dissoconiaceae</taxon>
        <taxon>Dissoconium</taxon>
    </lineage>
</organism>
<accession>A0A6J3MFU5</accession>
<reference evidence="3" key="2">
    <citation type="submission" date="2020-04" db="EMBL/GenBank/DDBJ databases">
        <authorList>
            <consortium name="NCBI Genome Project"/>
        </authorList>
    </citation>
    <scope>NUCLEOTIDE SEQUENCE</scope>
    <source>
        <strain evidence="3">CBS 342.82</strain>
    </source>
</reference>
<feature type="region of interest" description="Disordered" evidence="1">
    <location>
        <begin position="162"/>
        <end position="215"/>
    </location>
</feature>
<reference evidence="3" key="3">
    <citation type="submission" date="2025-08" db="UniProtKB">
        <authorList>
            <consortium name="RefSeq"/>
        </authorList>
    </citation>
    <scope>IDENTIFICATION</scope>
    <source>
        <strain evidence="3">CBS 342.82</strain>
    </source>
</reference>
<sequence>MSVSHRRQSDDDSDLLDEDDHEMVETDVFEPAEASNGSRKKKSTLKSAQSSAGSDPENDDEDYDDVDAMSSGDESDFNPETEAALLKDSERDLIQEFKQMEKRTDHRKDLKQVWNMIASPDFSAVEPNIDFGKDPFLGLSPQDPAHTAMWNEAEGDLAAWRLPAPLSGPAPRSAPEEDLDLDAVPSNTSPRLSKKVRFRRLSSVTSDEDPSEAFPDLMDSVTPVARYPPTSLFSATAAEAIEFDSSDESGDEYDYSMGFANTLQTEESFIENSDGESESSDSESDGDTTDEELDGDEEEREEYNRAVQEHIRAARAKLNSNSIVSATPSTPAPAKHMQASRETSTSTETPIAPNGTQPKTRVFQRDPSRAALSLTKDGVKLQSPLNPPEKDRAYWERARRAMGKVTGSPNASVSWKRSESRAAKMPEKPHTCNETLGNTFNGNLPMPEPMIDTALLLNATTVPDVFMDEDVQDISSIAEDESDEDDYQAQQAFNMNELIDFDQCSSSEAEDARPKSAGVFSQTTEDPAPSSPFAFPNSMEDSFMFDPETEPESNTLSHLSYQPNLVSSFRINQDRARAVCAMAINPIRRAETSEHNAIQRNRRGAENLPFSPARRRRISTDLFGAGVSKSPRVHRRSRGTSLSHNALTAAELQKAMANIPPPVTPSRSNSN</sequence>
<dbReference type="RefSeq" id="XP_033463764.1">
    <property type="nucleotide sequence ID" value="XM_033607366.1"/>
</dbReference>
<name>A0A6J3MFU5_9PEZI</name>
<proteinExistence type="predicted"/>
<feature type="compositionally biased region" description="Polar residues" evidence="1">
    <location>
        <begin position="318"/>
        <end position="329"/>
    </location>
</feature>
<dbReference type="Proteomes" id="UP000504637">
    <property type="component" value="Unplaced"/>
</dbReference>
<feature type="compositionally biased region" description="Basic and acidic residues" evidence="1">
    <location>
        <begin position="302"/>
        <end position="312"/>
    </location>
</feature>
<gene>
    <name evidence="3" type="ORF">K489DRAFT_407434</name>
</gene>
<feature type="region of interest" description="Disordered" evidence="1">
    <location>
        <begin position="243"/>
        <end position="361"/>
    </location>
</feature>
<reference evidence="3" key="1">
    <citation type="submission" date="2020-01" db="EMBL/GenBank/DDBJ databases">
        <authorList>
            <consortium name="DOE Joint Genome Institute"/>
            <person name="Haridas S."/>
            <person name="Albert R."/>
            <person name="Binder M."/>
            <person name="Bloem J."/>
            <person name="Labutti K."/>
            <person name="Salamov A."/>
            <person name="Andreopoulos B."/>
            <person name="Baker S.E."/>
            <person name="Barry K."/>
            <person name="Bills G."/>
            <person name="Bluhm B.H."/>
            <person name="Cannon C."/>
            <person name="Castanera R."/>
            <person name="Culley D.E."/>
            <person name="Daum C."/>
            <person name="Ezra D."/>
            <person name="Gonzalez J.B."/>
            <person name="Henrissat B."/>
            <person name="Kuo A."/>
            <person name="Liang C."/>
            <person name="Lipzen A."/>
            <person name="Lutzoni F."/>
            <person name="Magnuson J."/>
            <person name="Mondo S."/>
            <person name="Nolan M."/>
            <person name="Ohm R."/>
            <person name="Pangilinan J."/>
            <person name="Park H.-J."/>
            <person name="Ramirez L."/>
            <person name="Alfaro M."/>
            <person name="Sun H."/>
            <person name="Tritt A."/>
            <person name="Yoshinaga Y."/>
            <person name="Zwiers L.-H."/>
            <person name="Turgeon B.G."/>
            <person name="Goodwin S.B."/>
            <person name="Spatafora J.W."/>
            <person name="Crous P.W."/>
            <person name="Grigoriev I.V."/>
        </authorList>
    </citation>
    <scope>NUCLEOTIDE SEQUENCE</scope>
    <source>
        <strain evidence="3">CBS 342.82</strain>
    </source>
</reference>
<feature type="compositionally biased region" description="Low complexity" evidence="1">
    <location>
        <begin position="527"/>
        <end position="536"/>
    </location>
</feature>
<feature type="compositionally biased region" description="Acidic residues" evidence="1">
    <location>
        <begin position="11"/>
        <end position="30"/>
    </location>
</feature>
<dbReference type="OrthoDB" id="5399183at2759"/>
<evidence type="ECO:0000256" key="1">
    <source>
        <dbReference type="SAM" id="MobiDB-lite"/>
    </source>
</evidence>
<feature type="compositionally biased region" description="Acidic residues" evidence="1">
    <location>
        <begin position="56"/>
        <end position="79"/>
    </location>
</feature>
<feature type="compositionally biased region" description="Acidic residues" evidence="1">
    <location>
        <begin position="243"/>
        <end position="254"/>
    </location>
</feature>
<feature type="compositionally biased region" description="Polar residues" evidence="1">
    <location>
        <begin position="340"/>
        <end position="359"/>
    </location>
</feature>